<dbReference type="Gramene" id="rna42511">
    <property type="protein sequence ID" value="RHN47864.1"/>
    <property type="gene ID" value="gene42511"/>
</dbReference>
<dbReference type="InterPro" id="IPR006527">
    <property type="entry name" value="F-box-assoc_dom_typ1"/>
</dbReference>
<dbReference type="Pfam" id="PF00646">
    <property type="entry name" value="F-box"/>
    <property type="match status" value="1"/>
</dbReference>
<dbReference type="PANTHER" id="PTHR31672">
    <property type="entry name" value="BNACNNG10540D PROTEIN"/>
    <property type="match status" value="1"/>
</dbReference>
<gene>
    <name evidence="5" type="primary">25499027</name>
    <name evidence="3" type="ordered locus">MTR_7g091640</name>
    <name evidence="4" type="ORF">MtrunA17_Chr7g0257581</name>
</gene>
<name>A0A072U1Q3_MEDTR</name>
<evidence type="ECO:0000313" key="3">
    <source>
        <dbReference type="EMBL" id="KEH23644.1"/>
    </source>
</evidence>
<accession>A0A072U1Q3</accession>
<evidence type="ECO:0000259" key="1">
    <source>
        <dbReference type="Pfam" id="PF00646"/>
    </source>
</evidence>
<dbReference type="NCBIfam" id="TIGR01640">
    <property type="entry name" value="F_box_assoc_1"/>
    <property type="match status" value="1"/>
</dbReference>
<dbReference type="InterPro" id="IPR001810">
    <property type="entry name" value="F-box_dom"/>
</dbReference>
<dbReference type="EnsemblPlants" id="KEH23644">
    <property type="protein sequence ID" value="KEH23644"/>
    <property type="gene ID" value="MTR_7g091640"/>
</dbReference>
<dbReference type="InterPro" id="IPR050796">
    <property type="entry name" value="SCF_F-box_component"/>
</dbReference>
<protein>
    <submittedName>
        <fullName evidence="3">F-box protein interaction domain protein</fullName>
    </submittedName>
    <submittedName>
        <fullName evidence="4">Putative F-box domain-containing protein</fullName>
    </submittedName>
</protein>
<dbReference type="STRING" id="3880.A0A072U1Q3"/>
<dbReference type="Pfam" id="PF07734">
    <property type="entry name" value="FBA_1"/>
    <property type="match status" value="1"/>
</dbReference>
<dbReference type="AlphaFoldDB" id="A0A072U1Q3"/>
<dbReference type="OrthoDB" id="1418727at2759"/>
<keyword evidence="6" id="KW-1185">Reference proteome</keyword>
<evidence type="ECO:0000313" key="4">
    <source>
        <dbReference type="EMBL" id="RHN47864.1"/>
    </source>
</evidence>
<dbReference type="KEGG" id="mtr:25499027"/>
<dbReference type="EMBL" id="PSQE01000007">
    <property type="protein sequence ID" value="RHN47864.1"/>
    <property type="molecule type" value="Genomic_DNA"/>
</dbReference>
<sequence>MRGKCPRRKVKKRILSHKSDRSTRLPIKGDDTVFLPDELVTEVLSFSDVKFLMQMRCVCKSIISDPIFVKLHLKRSARNPHLTLYFERSILSRDFGALPFPVSCLIIENPSISLPSDPRYSLKDNDYEYVVGSCNGLLCLLGYKSGGGKMWFRLLNPAMHKMSPKLGYFRGGLISLKYKFKFAFGYDNSSETYKVVMLGLDNVQNITSAQVLNLRDDVWKPIQNFPAVLLPFWHTHPGVNDGVYLNGTFNWLALRSEFRPHLYDWKNTDVKDFVIVSFDLGTETYTQPMPPCGFDEMSPVEPSICILMDCLCFSNDYKKTDFVIWKMEEFGVEESWTQLIKVSYENLQSIRRGSVDLVLSRNIRELNLAKPHN</sequence>
<evidence type="ECO:0000259" key="2">
    <source>
        <dbReference type="Pfam" id="PF07734"/>
    </source>
</evidence>
<dbReference type="Proteomes" id="UP000265566">
    <property type="component" value="Chromosome 7"/>
</dbReference>
<dbReference type="HOGENOM" id="CLU_027176_0_1_1"/>
<reference evidence="3 6" key="2">
    <citation type="journal article" date="2014" name="BMC Genomics">
        <title>An improved genome release (version Mt4.0) for the model legume Medicago truncatula.</title>
        <authorList>
            <person name="Tang H."/>
            <person name="Krishnakumar V."/>
            <person name="Bidwell S."/>
            <person name="Rosen B."/>
            <person name="Chan A."/>
            <person name="Zhou S."/>
            <person name="Gentzbittel L."/>
            <person name="Childs K.L."/>
            <person name="Yandell M."/>
            <person name="Gundlach H."/>
            <person name="Mayer K.F."/>
            <person name="Schwartz D.C."/>
            <person name="Town C.D."/>
        </authorList>
    </citation>
    <scope>GENOME REANNOTATION</scope>
    <source>
        <strain evidence="3">A17</strain>
        <strain evidence="5 6">cv. Jemalong A17</strain>
    </source>
</reference>
<reference evidence="4" key="4">
    <citation type="journal article" date="2018" name="Nat. Plants">
        <title>Whole-genome landscape of Medicago truncatula symbiotic genes.</title>
        <authorList>
            <person name="Pecrix Y."/>
            <person name="Gamas P."/>
            <person name="Carrere S."/>
        </authorList>
    </citation>
    <scope>NUCLEOTIDE SEQUENCE</scope>
    <source>
        <tissue evidence="4">Leaves</tissue>
    </source>
</reference>
<dbReference type="InterPro" id="IPR036047">
    <property type="entry name" value="F-box-like_dom_sf"/>
</dbReference>
<proteinExistence type="predicted"/>
<dbReference type="SUPFAM" id="SSF81383">
    <property type="entry name" value="F-box domain"/>
    <property type="match status" value="1"/>
</dbReference>
<feature type="domain" description="F-box" evidence="1">
    <location>
        <begin position="35"/>
        <end position="61"/>
    </location>
</feature>
<dbReference type="PANTHER" id="PTHR31672:SF13">
    <property type="entry name" value="F-BOX PROTEIN CPR30-LIKE"/>
    <property type="match status" value="1"/>
</dbReference>
<dbReference type="Proteomes" id="UP000002051">
    <property type="component" value="Unassembled WGS sequence"/>
</dbReference>
<dbReference type="EMBL" id="CM001223">
    <property type="protein sequence ID" value="KEH23644.1"/>
    <property type="molecule type" value="Genomic_DNA"/>
</dbReference>
<reference evidence="3 6" key="1">
    <citation type="journal article" date="2011" name="Nature">
        <title>The Medicago genome provides insight into the evolution of rhizobial symbioses.</title>
        <authorList>
            <person name="Young N.D."/>
            <person name="Debelle F."/>
            <person name="Oldroyd G.E."/>
            <person name="Geurts R."/>
            <person name="Cannon S.B."/>
            <person name="Udvardi M.K."/>
            <person name="Benedito V.A."/>
            <person name="Mayer K.F."/>
            <person name="Gouzy J."/>
            <person name="Schoof H."/>
            <person name="Van de Peer Y."/>
            <person name="Proost S."/>
            <person name="Cook D.R."/>
            <person name="Meyers B.C."/>
            <person name="Spannagl M."/>
            <person name="Cheung F."/>
            <person name="De Mita S."/>
            <person name="Krishnakumar V."/>
            <person name="Gundlach H."/>
            <person name="Zhou S."/>
            <person name="Mudge J."/>
            <person name="Bharti A.K."/>
            <person name="Murray J.D."/>
            <person name="Naoumkina M.A."/>
            <person name="Rosen B."/>
            <person name="Silverstein K.A."/>
            <person name="Tang H."/>
            <person name="Rombauts S."/>
            <person name="Zhao P.X."/>
            <person name="Zhou P."/>
            <person name="Barbe V."/>
            <person name="Bardou P."/>
            <person name="Bechner M."/>
            <person name="Bellec A."/>
            <person name="Berger A."/>
            <person name="Berges H."/>
            <person name="Bidwell S."/>
            <person name="Bisseling T."/>
            <person name="Choisne N."/>
            <person name="Couloux A."/>
            <person name="Denny R."/>
            <person name="Deshpande S."/>
            <person name="Dai X."/>
            <person name="Doyle J.J."/>
            <person name="Dudez A.M."/>
            <person name="Farmer A.D."/>
            <person name="Fouteau S."/>
            <person name="Franken C."/>
            <person name="Gibelin C."/>
            <person name="Gish J."/>
            <person name="Goldstein S."/>
            <person name="Gonzalez A.J."/>
            <person name="Green P.J."/>
            <person name="Hallab A."/>
            <person name="Hartog M."/>
            <person name="Hua A."/>
            <person name="Humphray S.J."/>
            <person name="Jeong D.H."/>
            <person name="Jing Y."/>
            <person name="Jocker A."/>
            <person name="Kenton S.M."/>
            <person name="Kim D.J."/>
            <person name="Klee K."/>
            <person name="Lai H."/>
            <person name="Lang C."/>
            <person name="Lin S."/>
            <person name="Macmil S.L."/>
            <person name="Magdelenat G."/>
            <person name="Matthews L."/>
            <person name="McCorrison J."/>
            <person name="Monaghan E.L."/>
            <person name="Mun J.H."/>
            <person name="Najar F.Z."/>
            <person name="Nicholson C."/>
            <person name="Noirot C."/>
            <person name="O'Bleness M."/>
            <person name="Paule C.R."/>
            <person name="Poulain J."/>
            <person name="Prion F."/>
            <person name="Qin B."/>
            <person name="Qu C."/>
            <person name="Retzel E.F."/>
            <person name="Riddle C."/>
            <person name="Sallet E."/>
            <person name="Samain S."/>
            <person name="Samson N."/>
            <person name="Sanders I."/>
            <person name="Saurat O."/>
            <person name="Scarpelli C."/>
            <person name="Schiex T."/>
            <person name="Segurens B."/>
            <person name="Severin A.J."/>
            <person name="Sherrier D.J."/>
            <person name="Shi R."/>
            <person name="Sims S."/>
            <person name="Singer S.R."/>
            <person name="Sinharoy S."/>
            <person name="Sterck L."/>
            <person name="Viollet A."/>
            <person name="Wang B.B."/>
            <person name="Wang K."/>
            <person name="Wang M."/>
            <person name="Wang X."/>
            <person name="Warfsmann J."/>
            <person name="Weissenbach J."/>
            <person name="White D.D."/>
            <person name="White J.D."/>
            <person name="Wiley G.B."/>
            <person name="Wincker P."/>
            <person name="Xing Y."/>
            <person name="Yang L."/>
            <person name="Yao Z."/>
            <person name="Ying F."/>
            <person name="Zhai J."/>
            <person name="Zhou L."/>
            <person name="Zuber A."/>
            <person name="Denarie J."/>
            <person name="Dixon R.A."/>
            <person name="May G.D."/>
            <person name="Schwartz D.C."/>
            <person name="Rogers J."/>
            <person name="Quetier F."/>
            <person name="Town C.D."/>
            <person name="Roe B.A."/>
        </authorList>
    </citation>
    <scope>NUCLEOTIDE SEQUENCE [LARGE SCALE GENOMIC DNA]</scope>
    <source>
        <strain evidence="3">A17</strain>
        <strain evidence="5 6">cv. Jemalong A17</strain>
    </source>
</reference>
<evidence type="ECO:0000313" key="6">
    <source>
        <dbReference type="Proteomes" id="UP000002051"/>
    </source>
</evidence>
<dbReference type="InterPro" id="IPR017451">
    <property type="entry name" value="F-box-assoc_interact_dom"/>
</dbReference>
<feature type="domain" description="F-box associated beta-propeller type 1" evidence="2">
    <location>
        <begin position="108"/>
        <end position="348"/>
    </location>
</feature>
<evidence type="ECO:0000313" key="5">
    <source>
        <dbReference type="EnsemblPlants" id="KEH23644"/>
    </source>
</evidence>
<reference evidence="5" key="3">
    <citation type="submission" date="2015-04" db="UniProtKB">
        <authorList>
            <consortium name="EnsemblPlants"/>
        </authorList>
    </citation>
    <scope>IDENTIFICATION</scope>
    <source>
        <strain evidence="5">cv. Jemalong A17</strain>
    </source>
</reference>
<organism evidence="3 6">
    <name type="scientific">Medicago truncatula</name>
    <name type="common">Barrel medic</name>
    <name type="synonym">Medicago tribuloides</name>
    <dbReference type="NCBI Taxonomy" id="3880"/>
    <lineage>
        <taxon>Eukaryota</taxon>
        <taxon>Viridiplantae</taxon>
        <taxon>Streptophyta</taxon>
        <taxon>Embryophyta</taxon>
        <taxon>Tracheophyta</taxon>
        <taxon>Spermatophyta</taxon>
        <taxon>Magnoliopsida</taxon>
        <taxon>eudicotyledons</taxon>
        <taxon>Gunneridae</taxon>
        <taxon>Pentapetalae</taxon>
        <taxon>rosids</taxon>
        <taxon>fabids</taxon>
        <taxon>Fabales</taxon>
        <taxon>Fabaceae</taxon>
        <taxon>Papilionoideae</taxon>
        <taxon>50 kb inversion clade</taxon>
        <taxon>NPAAA clade</taxon>
        <taxon>Hologalegina</taxon>
        <taxon>IRL clade</taxon>
        <taxon>Trifolieae</taxon>
        <taxon>Medicago</taxon>
    </lineage>
</organism>